<feature type="binding site" evidence="10">
    <location>
        <position position="224"/>
    </location>
    <ligand>
        <name>Mn(2+)</name>
        <dbReference type="ChEBI" id="CHEBI:29035"/>
        <label>1</label>
    </ligand>
</feature>
<gene>
    <name evidence="14" type="ORF">EDC39_109102</name>
</gene>
<feature type="binding site" evidence="10">
    <location>
        <position position="125"/>
    </location>
    <ligand>
        <name>Mn(2+)</name>
        <dbReference type="ChEBI" id="CHEBI:29035"/>
        <label>1</label>
    </ligand>
</feature>
<accession>A0A5D3WJ67</accession>
<dbReference type="InterPro" id="IPR023696">
    <property type="entry name" value="Ureohydrolase_dom_sf"/>
</dbReference>
<evidence type="ECO:0000256" key="5">
    <source>
        <dbReference type="ARBA" id="ARBA00022723"/>
    </source>
</evidence>
<dbReference type="UniPathway" id="UPA00158">
    <property type="reaction ID" value="UER00270"/>
</dbReference>
<dbReference type="InterPro" id="IPR020855">
    <property type="entry name" value="Ureohydrolase_Mn_BS"/>
</dbReference>
<evidence type="ECO:0000256" key="10">
    <source>
        <dbReference type="PIRSR" id="PIRSR036979-1"/>
    </source>
</evidence>
<evidence type="ECO:0000256" key="1">
    <source>
        <dbReference type="ARBA" id="ARBA00005098"/>
    </source>
</evidence>
<keyword evidence="15" id="KW-1185">Reference proteome</keyword>
<dbReference type="PIRSF" id="PIRSF036979">
    <property type="entry name" value="Arginase"/>
    <property type="match status" value="1"/>
</dbReference>
<dbReference type="RefSeq" id="WP_246140235.1">
    <property type="nucleotide sequence ID" value="NZ_VNIB01000009.1"/>
</dbReference>
<organism evidence="14 15">
    <name type="scientific">Geothermobacter ehrlichii</name>
    <dbReference type="NCBI Taxonomy" id="213224"/>
    <lineage>
        <taxon>Bacteria</taxon>
        <taxon>Pseudomonadati</taxon>
        <taxon>Thermodesulfobacteriota</taxon>
        <taxon>Desulfuromonadia</taxon>
        <taxon>Desulfuromonadales</taxon>
        <taxon>Geothermobacteraceae</taxon>
        <taxon>Geothermobacter</taxon>
    </lineage>
</organism>
<feature type="binding site" evidence="10">
    <location>
        <position position="99"/>
    </location>
    <ligand>
        <name>Mn(2+)</name>
        <dbReference type="ChEBI" id="CHEBI:29035"/>
        <label>1</label>
    </ligand>
</feature>
<dbReference type="Pfam" id="PF00491">
    <property type="entry name" value="Arginase"/>
    <property type="match status" value="1"/>
</dbReference>
<dbReference type="PROSITE" id="PS51409">
    <property type="entry name" value="ARGINASE_2"/>
    <property type="match status" value="1"/>
</dbReference>
<reference evidence="14 15" key="1">
    <citation type="submission" date="2019-07" db="EMBL/GenBank/DDBJ databases">
        <title>Genomic Encyclopedia of Type Strains, Phase IV (KMG-IV): sequencing the most valuable type-strain genomes for metagenomic binning, comparative biology and taxonomic classification.</title>
        <authorList>
            <person name="Goeker M."/>
        </authorList>
    </citation>
    <scope>NUCLEOTIDE SEQUENCE [LARGE SCALE GENOMIC DNA]</scope>
    <source>
        <strain evidence="14 15">SS015</strain>
    </source>
</reference>
<evidence type="ECO:0000256" key="9">
    <source>
        <dbReference type="NCBIfam" id="TIGR01229"/>
    </source>
</evidence>
<dbReference type="InterPro" id="IPR006035">
    <property type="entry name" value="Ureohydrolase"/>
</dbReference>
<evidence type="ECO:0000256" key="12">
    <source>
        <dbReference type="RuleBase" id="RU003684"/>
    </source>
</evidence>
<dbReference type="PANTHER" id="PTHR43782:SF3">
    <property type="entry name" value="ARGINASE"/>
    <property type="match status" value="1"/>
</dbReference>
<feature type="binding site" evidence="10">
    <location>
        <position position="123"/>
    </location>
    <ligand>
        <name>Mn(2+)</name>
        <dbReference type="ChEBI" id="CHEBI:29035"/>
        <label>1</label>
    </ligand>
</feature>
<protein>
    <recommendedName>
        <fullName evidence="3 9">Arginase</fullName>
        <ecNumber evidence="2 9">3.5.3.1</ecNumber>
    </recommendedName>
</protein>
<dbReference type="GO" id="GO:0006525">
    <property type="term" value="P:arginine metabolic process"/>
    <property type="evidence" value="ECO:0007669"/>
    <property type="project" value="UniProtKB-KW"/>
</dbReference>
<dbReference type="SUPFAM" id="SSF52768">
    <property type="entry name" value="Arginase/deacetylase"/>
    <property type="match status" value="1"/>
</dbReference>
<dbReference type="Gene3D" id="3.40.800.10">
    <property type="entry name" value="Ureohydrolase domain"/>
    <property type="match status" value="1"/>
</dbReference>
<dbReference type="AlphaFoldDB" id="A0A5D3WJ67"/>
<dbReference type="Proteomes" id="UP000324159">
    <property type="component" value="Unassembled WGS sequence"/>
</dbReference>
<evidence type="ECO:0000256" key="13">
    <source>
        <dbReference type="RuleBase" id="RU361159"/>
    </source>
</evidence>
<evidence type="ECO:0000256" key="4">
    <source>
        <dbReference type="ARBA" id="ARBA00022503"/>
    </source>
</evidence>
<comment type="similarity">
    <text evidence="11 12">Belongs to the arginase family.</text>
</comment>
<name>A0A5D3WJ67_9BACT</name>
<proteinExistence type="inferred from homology"/>
<dbReference type="PRINTS" id="PR00116">
    <property type="entry name" value="ARGINASE"/>
</dbReference>
<dbReference type="GO" id="GO:0005737">
    <property type="term" value="C:cytoplasm"/>
    <property type="evidence" value="ECO:0007669"/>
    <property type="project" value="TreeGrafter"/>
</dbReference>
<evidence type="ECO:0000256" key="3">
    <source>
        <dbReference type="ARBA" id="ARBA00018123"/>
    </source>
</evidence>
<dbReference type="EC" id="3.5.3.1" evidence="2 9"/>
<comment type="cofactor">
    <cofactor evidence="10 13">
        <name>Mn(2+)</name>
        <dbReference type="ChEBI" id="CHEBI:29035"/>
    </cofactor>
    <text evidence="10 13">Binds 2 manganese ions per subunit.</text>
</comment>
<evidence type="ECO:0000313" key="14">
    <source>
        <dbReference type="EMBL" id="TYO97699.1"/>
    </source>
</evidence>
<dbReference type="NCBIfam" id="TIGR01229">
    <property type="entry name" value="rocF_arginase"/>
    <property type="match status" value="1"/>
</dbReference>
<dbReference type="EMBL" id="VNIB01000009">
    <property type="protein sequence ID" value="TYO97699.1"/>
    <property type="molecule type" value="Genomic_DNA"/>
</dbReference>
<keyword evidence="7 10" id="KW-0464">Manganese</keyword>
<dbReference type="GO" id="GO:0004053">
    <property type="term" value="F:arginase activity"/>
    <property type="evidence" value="ECO:0007669"/>
    <property type="project" value="UniProtKB-UniRule"/>
</dbReference>
<evidence type="ECO:0000313" key="15">
    <source>
        <dbReference type="Proteomes" id="UP000324159"/>
    </source>
</evidence>
<comment type="caution">
    <text evidence="14">The sequence shown here is derived from an EMBL/GenBank/DDBJ whole genome shotgun (WGS) entry which is preliminary data.</text>
</comment>
<feature type="binding site" evidence="10">
    <location>
        <position position="226"/>
    </location>
    <ligand>
        <name>Mn(2+)</name>
        <dbReference type="ChEBI" id="CHEBI:29035"/>
        <label>1</label>
    </ligand>
</feature>
<sequence>MAGRRVQIIGVPMDLGQSQRGVDLGPGALRYAGLATELRRLGHEVVDAGNLPVPVRDSLDPADPGRYRKAIRQVCDMLYRTCLQARKDGRMPVVLGGDHSLAMGSVAGSSDAGRVGLLWIDAHGDFNTPASSLSGNVHGMPLAALLGEGDPELVGIGGSRKRLRAEDVVLLGVRDLDPAERERLRASGICALTMRDIDERGMGQVMCEALDRLAGYDRLHVSLDVDAIDPREAPGVGTPVPGGLSYREAQLVMEMIADTGRLAALDIVEINPILDDRNRTARLAVSLTASLFGKRIL</sequence>
<dbReference type="GO" id="GO:0000050">
    <property type="term" value="P:urea cycle"/>
    <property type="evidence" value="ECO:0007669"/>
    <property type="project" value="UniProtKB-UniPathway"/>
</dbReference>
<dbReference type="PROSITE" id="PS01053">
    <property type="entry name" value="ARGINASE_1"/>
    <property type="match status" value="1"/>
</dbReference>
<dbReference type="GO" id="GO:0030145">
    <property type="term" value="F:manganese ion binding"/>
    <property type="evidence" value="ECO:0007669"/>
    <property type="project" value="TreeGrafter"/>
</dbReference>
<evidence type="ECO:0000256" key="7">
    <source>
        <dbReference type="ARBA" id="ARBA00023211"/>
    </source>
</evidence>
<keyword evidence="5 10" id="KW-0479">Metal-binding</keyword>
<comment type="catalytic activity">
    <reaction evidence="8 13">
        <text>L-arginine + H2O = urea + L-ornithine</text>
        <dbReference type="Rhea" id="RHEA:20569"/>
        <dbReference type="ChEBI" id="CHEBI:15377"/>
        <dbReference type="ChEBI" id="CHEBI:16199"/>
        <dbReference type="ChEBI" id="CHEBI:32682"/>
        <dbReference type="ChEBI" id="CHEBI:46911"/>
        <dbReference type="EC" id="3.5.3.1"/>
    </reaction>
</comment>
<dbReference type="PANTHER" id="PTHR43782">
    <property type="entry name" value="ARGINASE"/>
    <property type="match status" value="1"/>
</dbReference>
<evidence type="ECO:0000256" key="8">
    <source>
        <dbReference type="ARBA" id="ARBA00047391"/>
    </source>
</evidence>
<evidence type="ECO:0000256" key="2">
    <source>
        <dbReference type="ARBA" id="ARBA00012168"/>
    </source>
</evidence>
<dbReference type="InterPro" id="IPR014033">
    <property type="entry name" value="Arginase"/>
</dbReference>
<keyword evidence="6 12" id="KW-0378">Hydrolase</keyword>
<dbReference type="FunFam" id="3.40.800.10:FF:000012">
    <property type="entry name" value="Arginase"/>
    <property type="match status" value="1"/>
</dbReference>
<dbReference type="CDD" id="cd09989">
    <property type="entry name" value="Arginase"/>
    <property type="match status" value="1"/>
</dbReference>
<comment type="pathway">
    <text evidence="1">Nitrogen metabolism; urea cycle; L-ornithine and urea from L-arginine: step 1/1.</text>
</comment>
<feature type="binding site" evidence="10">
    <location>
        <position position="121"/>
    </location>
    <ligand>
        <name>Mn(2+)</name>
        <dbReference type="ChEBI" id="CHEBI:29035"/>
        <label>1</label>
    </ligand>
</feature>
<evidence type="ECO:0000256" key="6">
    <source>
        <dbReference type="ARBA" id="ARBA00022801"/>
    </source>
</evidence>
<keyword evidence="4 13" id="KW-0056">Arginine metabolism</keyword>
<evidence type="ECO:0000256" key="11">
    <source>
        <dbReference type="PROSITE-ProRule" id="PRU00742"/>
    </source>
</evidence>